<feature type="signal peptide" evidence="9">
    <location>
        <begin position="1"/>
        <end position="28"/>
    </location>
</feature>
<dbReference type="PANTHER" id="PTHR10558">
    <property type="entry name" value="SOMATOSTATIN"/>
    <property type="match status" value="1"/>
</dbReference>
<dbReference type="Ensembl" id="ENSLAFT00000031658.1">
    <property type="protein sequence ID" value="ENSLAFP00000023429.1"/>
    <property type="gene ID" value="ENSLAFG00000009597.3"/>
</dbReference>
<evidence type="ECO:0000256" key="4">
    <source>
        <dbReference type="ARBA" id="ARBA00022685"/>
    </source>
</evidence>
<keyword evidence="6 9" id="KW-0732">Signal</keyword>
<accession>G3U6H1</accession>
<feature type="chain" id="PRO_5003456332" evidence="9">
    <location>
        <begin position="29"/>
        <end position="116"/>
    </location>
</feature>
<evidence type="ECO:0000259" key="10">
    <source>
        <dbReference type="Pfam" id="PF03002"/>
    </source>
</evidence>
<dbReference type="InterPro" id="IPR004250">
    <property type="entry name" value="Somatostatin"/>
</dbReference>
<proteinExistence type="inferred from homology"/>
<dbReference type="GO" id="GO:0005184">
    <property type="term" value="F:neuropeptide hormone activity"/>
    <property type="evidence" value="ECO:0007669"/>
    <property type="project" value="TreeGrafter"/>
</dbReference>
<dbReference type="PANTHER" id="PTHR10558:SF1">
    <property type="entry name" value="CORTISTATIN"/>
    <property type="match status" value="1"/>
</dbReference>
<dbReference type="Proteomes" id="UP000007646">
    <property type="component" value="Unassembled WGS sequence"/>
</dbReference>
<dbReference type="GO" id="GO:0007193">
    <property type="term" value="P:adenylate cyclase-inhibiting G protein-coupled receptor signaling pathway"/>
    <property type="evidence" value="ECO:0007669"/>
    <property type="project" value="TreeGrafter"/>
</dbReference>
<evidence type="ECO:0000313" key="11">
    <source>
        <dbReference type="Ensembl" id="ENSLAFP00000023429.1"/>
    </source>
</evidence>
<evidence type="ECO:0000256" key="3">
    <source>
        <dbReference type="ARBA" id="ARBA00022525"/>
    </source>
</evidence>
<keyword evidence="7 8" id="KW-1015">Disulfide bond</keyword>
<dbReference type="HOGENOM" id="CLU_124515_0_0_1"/>
<evidence type="ECO:0000256" key="9">
    <source>
        <dbReference type="SAM" id="SignalP"/>
    </source>
</evidence>
<dbReference type="GO" id="GO:0005615">
    <property type="term" value="C:extracellular space"/>
    <property type="evidence" value="ECO:0007669"/>
    <property type="project" value="TreeGrafter"/>
</dbReference>
<comment type="subcellular location">
    <subcellularLocation>
        <location evidence="1">Secreted</location>
    </subcellularLocation>
</comment>
<keyword evidence="5" id="KW-0372">Hormone</keyword>
<evidence type="ECO:0000313" key="12">
    <source>
        <dbReference type="Proteomes" id="UP000007646"/>
    </source>
</evidence>
<evidence type="ECO:0000256" key="8">
    <source>
        <dbReference type="PIRSR" id="PIRSR001814-1"/>
    </source>
</evidence>
<comment type="similarity">
    <text evidence="2">Belongs to the somatostatin family.</text>
</comment>
<reference evidence="11" key="2">
    <citation type="submission" date="2025-08" db="UniProtKB">
        <authorList>
            <consortium name="Ensembl"/>
        </authorList>
    </citation>
    <scope>IDENTIFICATION</scope>
    <source>
        <strain evidence="11">Isolate ISIS603380</strain>
    </source>
</reference>
<name>G3U6H1_LOXAF</name>
<evidence type="ECO:0000256" key="6">
    <source>
        <dbReference type="ARBA" id="ARBA00022729"/>
    </source>
</evidence>
<dbReference type="PIRSF" id="PIRSF001814">
    <property type="entry name" value="Somatostatin"/>
    <property type="match status" value="1"/>
</dbReference>
<reference evidence="11" key="3">
    <citation type="submission" date="2025-09" db="UniProtKB">
        <authorList>
            <consortium name="Ensembl"/>
        </authorList>
    </citation>
    <scope>IDENTIFICATION</scope>
    <source>
        <strain evidence="11">Isolate ISIS603380</strain>
    </source>
</reference>
<protein>
    <submittedName>
        <fullName evidence="11">CENPS-CORT readthrough</fullName>
    </submittedName>
</protein>
<evidence type="ECO:0000256" key="1">
    <source>
        <dbReference type="ARBA" id="ARBA00004613"/>
    </source>
</evidence>
<keyword evidence="4" id="KW-0165">Cleavage on pair of basic residues</keyword>
<feature type="disulfide bond" evidence="8">
    <location>
        <begin position="104"/>
        <end position="115"/>
    </location>
</feature>
<reference evidence="11 12" key="1">
    <citation type="submission" date="2009-06" db="EMBL/GenBank/DDBJ databases">
        <title>The Genome Sequence of Loxodonta africana (African elephant).</title>
        <authorList>
            <person name="Di Palma F."/>
            <person name="Heiman D."/>
            <person name="Young S."/>
            <person name="Johnson J."/>
            <person name="Lander E.S."/>
            <person name="Lindblad-Toh K."/>
        </authorList>
    </citation>
    <scope>NUCLEOTIDE SEQUENCE [LARGE SCALE GENOMIC DNA]</scope>
    <source>
        <strain evidence="11 12">Isolate ISIS603380</strain>
    </source>
</reference>
<dbReference type="InterPro" id="IPR018142">
    <property type="entry name" value="Somatostatin/Cortistatin_C"/>
</dbReference>
<dbReference type="Pfam" id="PF03002">
    <property type="entry name" value="Somatostatin"/>
    <property type="match status" value="1"/>
</dbReference>
<keyword evidence="3" id="KW-0964">Secreted</keyword>
<evidence type="ECO:0000256" key="5">
    <source>
        <dbReference type="ARBA" id="ARBA00022702"/>
    </source>
</evidence>
<dbReference type="GeneTree" id="ENSGT00510000048007"/>
<dbReference type="GO" id="GO:0001664">
    <property type="term" value="F:G protein-coupled receptor binding"/>
    <property type="evidence" value="ECO:0007669"/>
    <property type="project" value="TreeGrafter"/>
</dbReference>
<evidence type="ECO:0000256" key="2">
    <source>
        <dbReference type="ARBA" id="ARBA00008327"/>
    </source>
</evidence>
<dbReference type="AlphaFoldDB" id="G3U6H1"/>
<evidence type="ECO:0000256" key="7">
    <source>
        <dbReference type="ARBA" id="ARBA00023157"/>
    </source>
</evidence>
<organism evidence="11 12">
    <name type="scientific">Loxodonta africana</name>
    <name type="common">African elephant</name>
    <dbReference type="NCBI Taxonomy" id="9785"/>
    <lineage>
        <taxon>Eukaryota</taxon>
        <taxon>Metazoa</taxon>
        <taxon>Chordata</taxon>
        <taxon>Craniata</taxon>
        <taxon>Vertebrata</taxon>
        <taxon>Euteleostomi</taxon>
        <taxon>Mammalia</taxon>
        <taxon>Eutheria</taxon>
        <taxon>Afrotheria</taxon>
        <taxon>Proboscidea</taxon>
        <taxon>Elephantidae</taxon>
        <taxon>Loxodonta</taxon>
    </lineage>
</organism>
<dbReference type="OMA" id="TRCKNFF"/>
<keyword evidence="12" id="KW-1185">Reference proteome</keyword>
<sequence length="116" mass="12635">AAGLESRARGLRMPLTLCLLLMLPGATAIATLPLGDSLPGTDSGHLQEVVEIKKNGLLTFLAWWNEWTSQAGTVPFLGGEARKVAKRQDGLPPPQATRREKAPCKNFFWKTFSSCK</sequence>
<dbReference type="GO" id="GO:0030334">
    <property type="term" value="P:regulation of cell migration"/>
    <property type="evidence" value="ECO:0007669"/>
    <property type="project" value="TreeGrafter"/>
</dbReference>
<feature type="domain" description="Somatostatin/Cortistatin C-terminal" evidence="10">
    <location>
        <begin position="100"/>
        <end position="115"/>
    </location>
</feature>